<dbReference type="Gene3D" id="2.40.260.10">
    <property type="entry name" value="Sortase"/>
    <property type="match status" value="1"/>
</dbReference>
<keyword evidence="3" id="KW-0812">Transmembrane</keyword>
<feature type="transmembrane region" description="Helical" evidence="3">
    <location>
        <begin position="7"/>
        <end position="26"/>
    </location>
</feature>
<evidence type="ECO:0000256" key="2">
    <source>
        <dbReference type="PIRSR" id="PIRSR605754-1"/>
    </source>
</evidence>
<dbReference type="NCBIfam" id="NF033745">
    <property type="entry name" value="class_C_sortase"/>
    <property type="match status" value="1"/>
</dbReference>
<feature type="active site" description="Acyl-thioester intermediate" evidence="2">
    <location>
        <position position="204"/>
    </location>
</feature>
<dbReference type="NCBIfam" id="TIGR01076">
    <property type="entry name" value="sortase_fam"/>
    <property type="match status" value="1"/>
</dbReference>
<dbReference type="HOGENOM" id="CLU_045680_1_1_9"/>
<dbReference type="EMBL" id="AEEH01000012">
    <property type="protein sequence ID" value="EFM26256.1"/>
    <property type="molecule type" value="Genomic_DNA"/>
</dbReference>
<proteinExistence type="predicted"/>
<dbReference type="Proteomes" id="UP000003280">
    <property type="component" value="Unassembled WGS sequence"/>
</dbReference>
<dbReference type="STRING" id="862517.HMPREF9225_0105"/>
<evidence type="ECO:0000256" key="1">
    <source>
        <dbReference type="ARBA" id="ARBA00022801"/>
    </source>
</evidence>
<comment type="caution">
    <text evidence="4">The sequence shown here is derived from an EMBL/GenBank/DDBJ whole genome shotgun (WGS) entry which is preliminary data.</text>
</comment>
<feature type="active site" description="Proton donor/acceptor" evidence="2">
    <location>
        <position position="142"/>
    </location>
</feature>
<dbReference type="OrthoDB" id="1648028at2"/>
<keyword evidence="3" id="KW-1133">Transmembrane helix</keyword>
<protein>
    <submittedName>
        <fullName evidence="4">Sortase family protein</fullName>
    </submittedName>
</protein>
<evidence type="ECO:0000256" key="3">
    <source>
        <dbReference type="SAM" id="Phobius"/>
    </source>
</evidence>
<evidence type="ECO:0000313" key="4">
    <source>
        <dbReference type="EMBL" id="EFM26256.1"/>
    </source>
</evidence>
<dbReference type="eggNOG" id="COG3764">
    <property type="taxonomic scope" value="Bacteria"/>
</dbReference>
<name>E0NIW6_9FIRM</name>
<sequence length="283" mass="31667">MNKRNKVILGYLLIILGISIPLYGFFKLSKDIIAGSSGYKKFMSSGMELDNHTLGEIEKYNKSLNGEVNIVDPFATDDYASDYSFLEDKDQVFAYLSIPKIDVTEPVYLDASKKHLAMGVAHIEGTDLPSEKPGTRAVIAGHRGYYQAIMFWNLDKLTAGDSVYLSWPNKTLEYKVEDKEIIEAWEWEKLDSVPGKKILTLLTCDPLTPPRKQRLLVNCKLVEDVAKADVTDDNVEAAPGVKGLKNGILAVTAVLIVLLIVFVLKLVRFVGGNSGRRKRRRRK</sequence>
<keyword evidence="5" id="KW-1185">Reference proteome</keyword>
<dbReference type="InterPro" id="IPR023365">
    <property type="entry name" value="Sortase_dom-sf"/>
</dbReference>
<dbReference type="GO" id="GO:0016787">
    <property type="term" value="F:hydrolase activity"/>
    <property type="evidence" value="ECO:0007669"/>
    <property type="project" value="UniProtKB-KW"/>
</dbReference>
<dbReference type="AlphaFoldDB" id="E0NIW6"/>
<dbReference type="RefSeq" id="WP_008900941.1">
    <property type="nucleotide sequence ID" value="NZ_GL397071.1"/>
</dbReference>
<gene>
    <name evidence="4" type="primary">srtD</name>
    <name evidence="4" type="ORF">HMPREF9225_0105</name>
</gene>
<dbReference type="CDD" id="cd05827">
    <property type="entry name" value="Sortase_C"/>
    <property type="match status" value="1"/>
</dbReference>
<dbReference type="InterPro" id="IPR042002">
    <property type="entry name" value="Sortase_C"/>
</dbReference>
<accession>E0NIW6</accession>
<keyword evidence="1" id="KW-0378">Hydrolase</keyword>
<dbReference type="Pfam" id="PF04203">
    <property type="entry name" value="Sortase"/>
    <property type="match status" value="1"/>
</dbReference>
<dbReference type="InterPro" id="IPR005754">
    <property type="entry name" value="Sortase"/>
</dbReference>
<organism evidence="4 5">
    <name type="scientific">Peptoniphilus duerdenii ATCC BAA-1640</name>
    <dbReference type="NCBI Taxonomy" id="862517"/>
    <lineage>
        <taxon>Bacteria</taxon>
        <taxon>Bacillati</taxon>
        <taxon>Bacillota</taxon>
        <taxon>Tissierellia</taxon>
        <taxon>Tissierellales</taxon>
        <taxon>Peptoniphilaceae</taxon>
        <taxon>Peptoniphilus</taxon>
    </lineage>
</organism>
<dbReference type="SUPFAM" id="SSF63817">
    <property type="entry name" value="Sortase"/>
    <property type="match status" value="1"/>
</dbReference>
<evidence type="ECO:0000313" key="5">
    <source>
        <dbReference type="Proteomes" id="UP000003280"/>
    </source>
</evidence>
<reference evidence="4 5" key="1">
    <citation type="submission" date="2010-07" db="EMBL/GenBank/DDBJ databases">
        <authorList>
            <person name="Muzny D."/>
            <person name="Qin X."/>
            <person name="Deng J."/>
            <person name="Jiang H."/>
            <person name="Liu Y."/>
            <person name="Qu J."/>
            <person name="Song X.-Z."/>
            <person name="Zhang L."/>
            <person name="Thornton R."/>
            <person name="Coyle M."/>
            <person name="Francisco L."/>
            <person name="Jackson L."/>
            <person name="Javaid M."/>
            <person name="Korchina V."/>
            <person name="Kovar C."/>
            <person name="Mata R."/>
            <person name="Mathew T."/>
            <person name="Ngo R."/>
            <person name="Nguyen L."/>
            <person name="Nguyen N."/>
            <person name="Okwuonu G."/>
            <person name="Ongeri F."/>
            <person name="Pham C."/>
            <person name="Simmons D."/>
            <person name="Wilczek-Boney K."/>
            <person name="Hale W."/>
            <person name="Jakkamsetti A."/>
            <person name="Pham P."/>
            <person name="Ruth R."/>
            <person name="San Lucas F."/>
            <person name="Warren J."/>
            <person name="Zhang J."/>
            <person name="Zhao Z."/>
            <person name="Zhou C."/>
            <person name="Zhu D."/>
            <person name="Lee S."/>
            <person name="Bess C."/>
            <person name="Blankenburg K."/>
            <person name="Forbes L."/>
            <person name="Fu Q."/>
            <person name="Gubbala S."/>
            <person name="Hirani K."/>
            <person name="Jayaseelan J.C."/>
            <person name="Lara F."/>
            <person name="Munidasa M."/>
            <person name="Palculict T."/>
            <person name="Patil S."/>
            <person name="Pu L.-L."/>
            <person name="Saada N."/>
            <person name="Tang L."/>
            <person name="Weissenberger G."/>
            <person name="Zhu Y."/>
            <person name="Hemphill L."/>
            <person name="Shang Y."/>
            <person name="Youmans B."/>
            <person name="Ayvaz T."/>
            <person name="Ross M."/>
            <person name="Santibanez J."/>
            <person name="Aqrawi P."/>
            <person name="Gross S."/>
            <person name="Joshi V."/>
            <person name="Fowler G."/>
            <person name="Nazareth L."/>
            <person name="Reid J."/>
            <person name="Worley K."/>
            <person name="Petrosino J."/>
            <person name="Highlander S."/>
            <person name="Gibbs R."/>
        </authorList>
    </citation>
    <scope>NUCLEOTIDE SEQUENCE [LARGE SCALE GENOMIC DNA]</scope>
    <source>
        <strain evidence="4 5">ATCC BAA-1640</strain>
    </source>
</reference>
<feature type="transmembrane region" description="Helical" evidence="3">
    <location>
        <begin position="248"/>
        <end position="271"/>
    </location>
</feature>
<keyword evidence="3" id="KW-0472">Membrane</keyword>